<evidence type="ECO:0000259" key="8">
    <source>
        <dbReference type="Pfam" id="PF22528"/>
    </source>
</evidence>
<sequence length="491" mass="56002">MSTVNKTVRKKKQKFNKKPDSHKTNVDVNDDVEKQDSDSGNATASTTLTITYPSPVDLMTSKDFQFDVKAHVEMIHQHLKDKVRVLKYKEAILLNRHLFKGKIVLDINCGIGIYSMFAAKAGAAKVYAVERSNVVYYAEKIVSANGYDDVIDVLKGNIQQIELPVKEVDIIISEWMGYAMLFQATCEDVIYARDKWLRKPGGLIFPDQAKLFINAVEDRKHKNENIDWWKGVYGFNMQCLREVALKEPRHQLIKPKQILSKQCPLKLLDLNTATKDDLKFRSKFMLPIERAGQMDGICLYFHVYFTKSHTPLGFSTDPWSPGTNWMQTILFLDTSLTVQPNSMYYGGIEMFSRKTPPDMCDMIINLEMLKGDPAAPDVDMEMSWNFKPITAPIEPLITSEETLANSTAIDNPTAQESNVLEKNRNVASFDYPSNLETNNLEDFTFSPMNKSQHSTTPALQYPKGSRTFTLGDQIYVCRKQRRNKKKNTKKG</sequence>
<accession>A0A1I8PBZ1</accession>
<dbReference type="InterPro" id="IPR055135">
    <property type="entry name" value="PRMT_dom"/>
</dbReference>
<dbReference type="Pfam" id="PF06325">
    <property type="entry name" value="PrmA"/>
    <property type="match status" value="1"/>
</dbReference>
<dbReference type="GO" id="GO:0035241">
    <property type="term" value="F:protein-arginine omega-N monomethyltransferase activity"/>
    <property type="evidence" value="ECO:0007669"/>
    <property type="project" value="TreeGrafter"/>
</dbReference>
<keyword evidence="10" id="KW-1185">Reference proteome</keyword>
<keyword evidence="4 6" id="KW-0949">S-adenosyl-L-methionine</keyword>
<dbReference type="Gene3D" id="2.70.160.11">
    <property type="entry name" value="Hnrnp arginine n-methyltransferase1"/>
    <property type="match status" value="1"/>
</dbReference>
<dbReference type="Pfam" id="PF22528">
    <property type="entry name" value="PRMT_C"/>
    <property type="match status" value="1"/>
</dbReference>
<dbReference type="KEGG" id="scac:106093349"/>
<dbReference type="VEuPathDB" id="VectorBase:SCAU006730"/>
<dbReference type="GO" id="GO:0032259">
    <property type="term" value="P:methylation"/>
    <property type="evidence" value="ECO:0007669"/>
    <property type="project" value="UniProtKB-KW"/>
</dbReference>
<evidence type="ECO:0000256" key="6">
    <source>
        <dbReference type="PROSITE-ProRule" id="PRU01015"/>
    </source>
</evidence>
<evidence type="ECO:0000256" key="4">
    <source>
        <dbReference type="ARBA" id="ARBA00022691"/>
    </source>
</evidence>
<dbReference type="AlphaFoldDB" id="A0A1I8PBZ1"/>
<feature type="compositionally biased region" description="Basic residues" evidence="7">
    <location>
        <begin position="7"/>
        <end position="16"/>
    </location>
</feature>
<dbReference type="Proteomes" id="UP000095300">
    <property type="component" value="Unassembled WGS sequence"/>
</dbReference>
<dbReference type="EC" id="2.1.1.319" evidence="1"/>
<dbReference type="GO" id="GO:0042054">
    <property type="term" value="F:histone methyltransferase activity"/>
    <property type="evidence" value="ECO:0007669"/>
    <property type="project" value="TreeGrafter"/>
</dbReference>
<keyword evidence="2 6" id="KW-0489">Methyltransferase</keyword>
<keyword evidence="3 6" id="KW-0808">Transferase</keyword>
<dbReference type="PANTHER" id="PTHR11006">
    <property type="entry name" value="PROTEIN ARGININE N-METHYLTRANSFERASE"/>
    <property type="match status" value="1"/>
</dbReference>
<feature type="domain" description="Protein arginine N-methyltransferase" evidence="8">
    <location>
        <begin position="207"/>
        <end position="367"/>
    </location>
</feature>
<evidence type="ECO:0000256" key="7">
    <source>
        <dbReference type="SAM" id="MobiDB-lite"/>
    </source>
</evidence>
<dbReference type="OrthoDB" id="7848332at2759"/>
<dbReference type="FunFam" id="3.40.50.150:FF:000003">
    <property type="entry name" value="Blast:Protein arginine N-methyltransferase 1"/>
    <property type="match status" value="1"/>
</dbReference>
<feature type="compositionally biased region" description="Basic and acidic residues" evidence="7">
    <location>
        <begin position="17"/>
        <end position="37"/>
    </location>
</feature>
<evidence type="ECO:0000313" key="9">
    <source>
        <dbReference type="EnsemblMetazoa" id="SCAU006730-PA"/>
    </source>
</evidence>
<dbReference type="InterPro" id="IPR025799">
    <property type="entry name" value="Arg_MeTrfase"/>
</dbReference>
<dbReference type="Gene3D" id="3.40.50.150">
    <property type="entry name" value="Vaccinia Virus protein VP39"/>
    <property type="match status" value="1"/>
</dbReference>
<dbReference type="STRING" id="35570.A0A1I8PBZ1"/>
<dbReference type="GO" id="GO:0035242">
    <property type="term" value="F:protein-arginine omega-N asymmetric methyltransferase activity"/>
    <property type="evidence" value="ECO:0007669"/>
    <property type="project" value="UniProtKB-EC"/>
</dbReference>
<dbReference type="PANTHER" id="PTHR11006:SF122">
    <property type="entry name" value="ARGININE METHYLTRANSFERASE 8"/>
    <property type="match status" value="1"/>
</dbReference>
<organism evidence="9 10">
    <name type="scientific">Stomoxys calcitrans</name>
    <name type="common">Stable fly</name>
    <name type="synonym">Conops calcitrans</name>
    <dbReference type="NCBI Taxonomy" id="35570"/>
    <lineage>
        <taxon>Eukaryota</taxon>
        <taxon>Metazoa</taxon>
        <taxon>Ecdysozoa</taxon>
        <taxon>Arthropoda</taxon>
        <taxon>Hexapoda</taxon>
        <taxon>Insecta</taxon>
        <taxon>Pterygota</taxon>
        <taxon>Neoptera</taxon>
        <taxon>Endopterygota</taxon>
        <taxon>Diptera</taxon>
        <taxon>Brachycera</taxon>
        <taxon>Muscomorpha</taxon>
        <taxon>Muscoidea</taxon>
        <taxon>Muscidae</taxon>
        <taxon>Stomoxys</taxon>
    </lineage>
</organism>
<feature type="region of interest" description="Disordered" evidence="7">
    <location>
        <begin position="1"/>
        <end position="44"/>
    </location>
</feature>
<evidence type="ECO:0000256" key="1">
    <source>
        <dbReference type="ARBA" id="ARBA00011925"/>
    </source>
</evidence>
<dbReference type="SUPFAM" id="SSF53335">
    <property type="entry name" value="S-adenosyl-L-methionine-dependent methyltransferases"/>
    <property type="match status" value="1"/>
</dbReference>
<gene>
    <name evidence="9" type="primary">106093349</name>
</gene>
<evidence type="ECO:0000256" key="3">
    <source>
        <dbReference type="ARBA" id="ARBA00022679"/>
    </source>
</evidence>
<dbReference type="CDD" id="cd02440">
    <property type="entry name" value="AdoMet_MTases"/>
    <property type="match status" value="1"/>
</dbReference>
<dbReference type="InterPro" id="IPR029063">
    <property type="entry name" value="SAM-dependent_MTases_sf"/>
</dbReference>
<evidence type="ECO:0000256" key="2">
    <source>
        <dbReference type="ARBA" id="ARBA00022603"/>
    </source>
</evidence>
<proteinExistence type="predicted"/>
<reference evidence="9" key="1">
    <citation type="submission" date="2020-05" db="UniProtKB">
        <authorList>
            <consortium name="EnsemblMetazoa"/>
        </authorList>
    </citation>
    <scope>IDENTIFICATION</scope>
    <source>
        <strain evidence="9">USDA</strain>
    </source>
</reference>
<evidence type="ECO:0000256" key="5">
    <source>
        <dbReference type="ARBA" id="ARBA00049303"/>
    </source>
</evidence>
<dbReference type="PROSITE" id="PS51678">
    <property type="entry name" value="SAM_MT_PRMT"/>
    <property type="match status" value="1"/>
</dbReference>
<protein>
    <recommendedName>
        <fullName evidence="1">type I protein arginine methyltransferase</fullName>
        <ecNumber evidence="1">2.1.1.319</ecNumber>
    </recommendedName>
</protein>
<dbReference type="GO" id="GO:0005634">
    <property type="term" value="C:nucleus"/>
    <property type="evidence" value="ECO:0007669"/>
    <property type="project" value="TreeGrafter"/>
</dbReference>
<evidence type="ECO:0000313" key="10">
    <source>
        <dbReference type="Proteomes" id="UP000095300"/>
    </source>
</evidence>
<comment type="catalytic activity">
    <reaction evidence="5">
        <text>L-arginyl-[protein] + S-adenosyl-L-methionine = N(omega)-methyl-L-arginyl-[protein] + S-adenosyl-L-homocysteine + H(+)</text>
        <dbReference type="Rhea" id="RHEA:48100"/>
        <dbReference type="Rhea" id="RHEA-COMP:10532"/>
        <dbReference type="Rhea" id="RHEA-COMP:11990"/>
        <dbReference type="ChEBI" id="CHEBI:15378"/>
        <dbReference type="ChEBI" id="CHEBI:29965"/>
        <dbReference type="ChEBI" id="CHEBI:57856"/>
        <dbReference type="ChEBI" id="CHEBI:59789"/>
        <dbReference type="ChEBI" id="CHEBI:65280"/>
    </reaction>
    <physiologicalReaction direction="left-to-right" evidence="5">
        <dbReference type="Rhea" id="RHEA:48101"/>
    </physiologicalReaction>
</comment>
<name>A0A1I8PBZ1_STOCA</name>
<dbReference type="EnsemblMetazoa" id="SCAU006730-RA">
    <property type="protein sequence ID" value="SCAU006730-PA"/>
    <property type="gene ID" value="SCAU006730"/>
</dbReference>